<keyword evidence="2" id="KW-1185">Reference proteome</keyword>
<evidence type="ECO:0000313" key="2">
    <source>
        <dbReference type="Proteomes" id="UP000001231"/>
    </source>
</evidence>
<reference evidence="1 2" key="1">
    <citation type="journal article" date="2009" name="Stand. Genomic Sci.">
        <title>Complete genome sequence of Kangiella koreensis type strain (SW-125).</title>
        <authorList>
            <person name="Han C."/>
            <person name="Sikorski J."/>
            <person name="Lapidus A."/>
            <person name="Nolan M."/>
            <person name="Glavina Del Rio T."/>
            <person name="Tice H."/>
            <person name="Cheng J.F."/>
            <person name="Lucas S."/>
            <person name="Chen F."/>
            <person name="Copeland A."/>
            <person name="Ivanova N."/>
            <person name="Mavromatis K."/>
            <person name="Ovchinnikova G."/>
            <person name="Pati A."/>
            <person name="Bruce D."/>
            <person name="Goodwin L."/>
            <person name="Pitluck S."/>
            <person name="Chen A."/>
            <person name="Palaniappan K."/>
            <person name="Land M."/>
            <person name="Hauser L."/>
            <person name="Chang Y.J."/>
            <person name="Jeffries C.D."/>
            <person name="Chain P."/>
            <person name="Saunders E."/>
            <person name="Brettin T."/>
            <person name="Goker M."/>
            <person name="Tindall B.J."/>
            <person name="Bristow J."/>
            <person name="Eisen J.A."/>
            <person name="Markowitz V."/>
            <person name="Hugenholtz P."/>
            <person name="Kyrpides N.C."/>
            <person name="Klenk H.P."/>
            <person name="Detter J.C."/>
        </authorList>
    </citation>
    <scope>NUCLEOTIDE SEQUENCE [LARGE SCALE GENOMIC DNA]</scope>
    <source>
        <strain evidence="2">DSM 16069 / KCTC 12182 / SW-125</strain>
    </source>
</reference>
<name>C7R9F1_KANKD</name>
<dbReference type="HOGENOM" id="CLU_1324915_0_0_6"/>
<proteinExistence type="predicted"/>
<dbReference type="RefSeq" id="WP_012800556.1">
    <property type="nucleotide sequence ID" value="NC_013166.1"/>
</dbReference>
<evidence type="ECO:0000313" key="1">
    <source>
        <dbReference type="EMBL" id="ACV26042.1"/>
    </source>
</evidence>
<accession>C7R9F1</accession>
<dbReference type="KEGG" id="kko:Kkor_0622"/>
<protein>
    <submittedName>
        <fullName evidence="1">Uncharacterized protein</fullName>
    </submittedName>
</protein>
<sequence>MKLVIRGITLTILCLIYTTELLASTSSKIETSSTSFNNWMVFQARDHVWVTSNTNKIQVSYQCFDIDKLKTPEGIESVFNVLTSKLELKLKNKLPEYVFDNTEKYVFYSVSTEYKTNKFRSSLSTSFHEFRHEKFNKLIVHDITFWQVLQNAEHLEINLQVSKFNTLKDPPFERSIMEVTEIIPMEGFNEAIKLAFKICKIPPYQST</sequence>
<gene>
    <name evidence="1" type="ordered locus">Kkor_0622</name>
</gene>
<organism evidence="1 2">
    <name type="scientific">Kangiella koreensis (strain DSM 16069 / JCM 12317 / KCTC 12182 / SW-125)</name>
    <dbReference type="NCBI Taxonomy" id="523791"/>
    <lineage>
        <taxon>Bacteria</taxon>
        <taxon>Pseudomonadati</taxon>
        <taxon>Pseudomonadota</taxon>
        <taxon>Gammaproteobacteria</taxon>
        <taxon>Kangiellales</taxon>
        <taxon>Kangiellaceae</taxon>
        <taxon>Kangiella</taxon>
    </lineage>
</organism>
<dbReference type="Proteomes" id="UP000001231">
    <property type="component" value="Chromosome"/>
</dbReference>
<dbReference type="InParanoid" id="C7R9F1"/>
<dbReference type="EMBL" id="CP001707">
    <property type="protein sequence ID" value="ACV26042.1"/>
    <property type="molecule type" value="Genomic_DNA"/>
</dbReference>
<dbReference type="AlphaFoldDB" id="C7R9F1"/>